<keyword evidence="2 6" id="KW-0238">DNA-binding</keyword>
<keyword evidence="1" id="KW-0805">Transcription regulation</keyword>
<dbReference type="Proteomes" id="UP000198741">
    <property type="component" value="Chromosome I"/>
</dbReference>
<feature type="region of interest" description="Disordered" evidence="4">
    <location>
        <begin position="139"/>
        <end position="167"/>
    </location>
</feature>
<dbReference type="STRING" id="1090615.SAMN04515671_1524"/>
<name>A0A1H0L3N3_9ACTN</name>
<dbReference type="InterPro" id="IPR039422">
    <property type="entry name" value="MarR/SlyA-like"/>
</dbReference>
<dbReference type="InterPro" id="IPR036390">
    <property type="entry name" value="WH_DNA-bd_sf"/>
</dbReference>
<dbReference type="EMBL" id="LT629710">
    <property type="protein sequence ID" value="SDO62633.1"/>
    <property type="molecule type" value="Genomic_DNA"/>
</dbReference>
<dbReference type="GO" id="GO:0003700">
    <property type="term" value="F:DNA-binding transcription factor activity"/>
    <property type="evidence" value="ECO:0007669"/>
    <property type="project" value="InterPro"/>
</dbReference>
<dbReference type="Gene3D" id="1.10.10.10">
    <property type="entry name" value="Winged helix-like DNA-binding domain superfamily/Winged helix DNA-binding domain"/>
    <property type="match status" value="1"/>
</dbReference>
<dbReference type="InterPro" id="IPR023187">
    <property type="entry name" value="Tscrpt_reg_MarR-type_CS"/>
</dbReference>
<accession>A0A1H0L3N3</accession>
<keyword evidence="3" id="KW-0804">Transcription</keyword>
<keyword evidence="7" id="KW-1185">Reference proteome</keyword>
<organism evidence="6 7">
    <name type="scientific">Nakamurella panacisegetis</name>
    <dbReference type="NCBI Taxonomy" id="1090615"/>
    <lineage>
        <taxon>Bacteria</taxon>
        <taxon>Bacillati</taxon>
        <taxon>Actinomycetota</taxon>
        <taxon>Actinomycetes</taxon>
        <taxon>Nakamurellales</taxon>
        <taxon>Nakamurellaceae</taxon>
        <taxon>Nakamurella</taxon>
    </lineage>
</organism>
<dbReference type="InterPro" id="IPR000835">
    <property type="entry name" value="HTH_MarR-typ"/>
</dbReference>
<dbReference type="Pfam" id="PF12802">
    <property type="entry name" value="MarR_2"/>
    <property type="match status" value="1"/>
</dbReference>
<evidence type="ECO:0000256" key="1">
    <source>
        <dbReference type="ARBA" id="ARBA00023015"/>
    </source>
</evidence>
<evidence type="ECO:0000259" key="5">
    <source>
        <dbReference type="PROSITE" id="PS50995"/>
    </source>
</evidence>
<gene>
    <name evidence="6" type="ORF">SAMN04515671_1524</name>
</gene>
<dbReference type="SUPFAM" id="SSF46785">
    <property type="entry name" value="Winged helix' DNA-binding domain"/>
    <property type="match status" value="1"/>
</dbReference>
<dbReference type="PANTHER" id="PTHR33164:SF103">
    <property type="entry name" value="REGULATORY PROTEIN MARR"/>
    <property type="match status" value="1"/>
</dbReference>
<evidence type="ECO:0000313" key="6">
    <source>
        <dbReference type="EMBL" id="SDO62633.1"/>
    </source>
</evidence>
<evidence type="ECO:0000313" key="7">
    <source>
        <dbReference type="Proteomes" id="UP000198741"/>
    </source>
</evidence>
<evidence type="ECO:0000256" key="2">
    <source>
        <dbReference type="ARBA" id="ARBA00023125"/>
    </source>
</evidence>
<sequence>MSVSNAELVERLMRSAHRLRRASAKSLAPLGLTPAQERMLRLVARGDGPWRMGELATRMGIVPRSATSLVGALEEAGLVERAIDPDNRRSILVRLTAQGEDLQREMAAARAQAGERLFADLDDRERALLAELLDKVAPADAGSGAGEITPDGGPAPVAQTVGRPTTR</sequence>
<dbReference type="SMART" id="SM00347">
    <property type="entry name" value="HTH_MARR"/>
    <property type="match status" value="1"/>
</dbReference>
<dbReference type="GO" id="GO:0006950">
    <property type="term" value="P:response to stress"/>
    <property type="evidence" value="ECO:0007669"/>
    <property type="project" value="TreeGrafter"/>
</dbReference>
<reference evidence="6 7" key="1">
    <citation type="submission" date="2016-10" db="EMBL/GenBank/DDBJ databases">
        <authorList>
            <person name="de Groot N.N."/>
        </authorList>
    </citation>
    <scope>NUCLEOTIDE SEQUENCE [LARGE SCALE GENOMIC DNA]</scope>
    <source>
        <strain evidence="7">P4-7,KCTC 19426,CECT 7604</strain>
    </source>
</reference>
<evidence type="ECO:0000256" key="3">
    <source>
        <dbReference type="ARBA" id="ARBA00023163"/>
    </source>
</evidence>
<dbReference type="GO" id="GO:0003677">
    <property type="term" value="F:DNA binding"/>
    <property type="evidence" value="ECO:0007669"/>
    <property type="project" value="UniProtKB-KW"/>
</dbReference>
<dbReference type="PROSITE" id="PS01117">
    <property type="entry name" value="HTH_MARR_1"/>
    <property type="match status" value="1"/>
</dbReference>
<dbReference type="PROSITE" id="PS50995">
    <property type="entry name" value="HTH_MARR_2"/>
    <property type="match status" value="1"/>
</dbReference>
<dbReference type="PANTHER" id="PTHR33164">
    <property type="entry name" value="TRANSCRIPTIONAL REGULATOR, MARR FAMILY"/>
    <property type="match status" value="1"/>
</dbReference>
<proteinExistence type="predicted"/>
<dbReference type="PRINTS" id="PR00598">
    <property type="entry name" value="HTHMARR"/>
</dbReference>
<protein>
    <submittedName>
        <fullName evidence="6">DNA-binding transcriptional regulator, MarR family</fullName>
    </submittedName>
</protein>
<evidence type="ECO:0000256" key="4">
    <source>
        <dbReference type="SAM" id="MobiDB-lite"/>
    </source>
</evidence>
<dbReference type="InterPro" id="IPR036388">
    <property type="entry name" value="WH-like_DNA-bd_sf"/>
</dbReference>
<feature type="domain" description="HTH marR-type" evidence="5">
    <location>
        <begin position="5"/>
        <end position="138"/>
    </location>
</feature>
<dbReference type="AlphaFoldDB" id="A0A1H0L3N3"/>